<sequence>MKKRLITMMITGLLAVSSILSGCSASNGNADKAATNKNIEITFWHSMAGKNGEAITKMVNDFNASHKNIKVNAEFQGKYDDSINKLKSAEKGNSAPDVMQVYDIGTKFMIDSKWAVPMQSFIDEEKFDTSTLEPNLLGYYTVNKKLYSMPFNSSTPILYYNKDAFKEAGIDPNNPPKTFSELEEDAKKLIKKDASGKITRYGFSMAIYGWLFEQFIIKQGKDYANNGNGRKAQTTAVAFDKNGAGLKVLDEWKKLVDSGYAGNFGRNEDDTENAFIAGKTAMYIESTADLGSDLKSIGGRFELGTAALPSFDGIKDGGVSIGGASLWALDNKDKDKQKAAWEFIKFMVSPNEQAYWNTQTGYFPVTKKAYDVQSFKDNLKKNPQFQTAIDQLHASPTTAKGALMSVFPEARQTIEGEIEKMLQHSETPEQAIKNAASSINSAIKSYNDSNK</sequence>
<dbReference type="InterPro" id="IPR006059">
    <property type="entry name" value="SBP"/>
</dbReference>
<feature type="signal peptide" evidence="5">
    <location>
        <begin position="1"/>
        <end position="25"/>
    </location>
</feature>
<evidence type="ECO:0000313" key="7">
    <source>
        <dbReference type="Proteomes" id="UP001623592"/>
    </source>
</evidence>
<organism evidence="6 7">
    <name type="scientific">Clostridium neuense</name>
    <dbReference type="NCBI Taxonomy" id="1728934"/>
    <lineage>
        <taxon>Bacteria</taxon>
        <taxon>Bacillati</taxon>
        <taxon>Bacillota</taxon>
        <taxon>Clostridia</taxon>
        <taxon>Eubacteriales</taxon>
        <taxon>Clostridiaceae</taxon>
        <taxon>Clostridium</taxon>
    </lineage>
</organism>
<dbReference type="InterPro" id="IPR050490">
    <property type="entry name" value="Bact_solute-bd_prot1"/>
</dbReference>
<keyword evidence="4 5" id="KW-0732">Signal</keyword>
<dbReference type="Gene3D" id="3.40.190.10">
    <property type="entry name" value="Periplasmic binding protein-like II"/>
    <property type="match status" value="2"/>
</dbReference>
<keyword evidence="7" id="KW-1185">Reference proteome</keyword>
<dbReference type="EMBL" id="JBJIAA010000015">
    <property type="protein sequence ID" value="MFL0252242.1"/>
    <property type="molecule type" value="Genomic_DNA"/>
</dbReference>
<comment type="caution">
    <text evidence="6">The sequence shown here is derived from an EMBL/GenBank/DDBJ whole genome shotgun (WGS) entry which is preliminary data.</text>
</comment>
<dbReference type="RefSeq" id="WP_406788890.1">
    <property type="nucleotide sequence ID" value="NZ_JBJIAA010000015.1"/>
</dbReference>
<evidence type="ECO:0000256" key="4">
    <source>
        <dbReference type="ARBA" id="ARBA00022729"/>
    </source>
</evidence>
<comment type="subcellular location">
    <subcellularLocation>
        <location evidence="1">Cell envelope</location>
    </subcellularLocation>
</comment>
<dbReference type="PANTHER" id="PTHR43649">
    <property type="entry name" value="ARABINOSE-BINDING PROTEIN-RELATED"/>
    <property type="match status" value="1"/>
</dbReference>
<dbReference type="Pfam" id="PF13416">
    <property type="entry name" value="SBP_bac_8"/>
    <property type="match status" value="1"/>
</dbReference>
<dbReference type="PANTHER" id="PTHR43649:SF31">
    <property type="entry name" value="SN-GLYCEROL-3-PHOSPHATE-BINDING PERIPLASMIC PROTEIN UGPB"/>
    <property type="match status" value="1"/>
</dbReference>
<reference evidence="6 7" key="1">
    <citation type="submission" date="2024-11" db="EMBL/GenBank/DDBJ databases">
        <authorList>
            <person name="Heng Y.C."/>
            <person name="Lim A.C.H."/>
            <person name="Lee J.K.Y."/>
            <person name="Kittelmann S."/>
        </authorList>
    </citation>
    <scope>NUCLEOTIDE SEQUENCE [LARGE SCALE GENOMIC DNA]</scope>
    <source>
        <strain evidence="6 7">WILCCON 0114</strain>
    </source>
</reference>
<protein>
    <submittedName>
        <fullName evidence="6">ABC transporter substrate-binding protein</fullName>
    </submittedName>
</protein>
<dbReference type="PROSITE" id="PS51257">
    <property type="entry name" value="PROKAR_LIPOPROTEIN"/>
    <property type="match status" value="1"/>
</dbReference>
<evidence type="ECO:0000256" key="2">
    <source>
        <dbReference type="ARBA" id="ARBA00008520"/>
    </source>
</evidence>
<dbReference type="CDD" id="cd14748">
    <property type="entry name" value="PBP2_UgpB"/>
    <property type="match status" value="1"/>
</dbReference>
<gene>
    <name evidence="6" type="ORF">ACJDT4_17655</name>
</gene>
<name>A0ABW8TIV3_9CLOT</name>
<keyword evidence="3" id="KW-0813">Transport</keyword>
<evidence type="ECO:0000256" key="5">
    <source>
        <dbReference type="SAM" id="SignalP"/>
    </source>
</evidence>
<evidence type="ECO:0000313" key="6">
    <source>
        <dbReference type="EMBL" id="MFL0252242.1"/>
    </source>
</evidence>
<accession>A0ABW8TIV3</accession>
<dbReference type="SUPFAM" id="SSF53850">
    <property type="entry name" value="Periplasmic binding protein-like II"/>
    <property type="match status" value="1"/>
</dbReference>
<evidence type="ECO:0000256" key="1">
    <source>
        <dbReference type="ARBA" id="ARBA00004196"/>
    </source>
</evidence>
<comment type="similarity">
    <text evidence="2">Belongs to the bacterial solute-binding protein 1 family.</text>
</comment>
<feature type="chain" id="PRO_5047267857" evidence="5">
    <location>
        <begin position="26"/>
        <end position="451"/>
    </location>
</feature>
<dbReference type="Proteomes" id="UP001623592">
    <property type="component" value="Unassembled WGS sequence"/>
</dbReference>
<proteinExistence type="inferred from homology"/>
<evidence type="ECO:0000256" key="3">
    <source>
        <dbReference type="ARBA" id="ARBA00022448"/>
    </source>
</evidence>